<dbReference type="RefSeq" id="WP_013177834.1">
    <property type="nucleotide sequence ID" value="NC_014221.1"/>
</dbReference>
<reference evidence="2" key="1">
    <citation type="submission" date="2010-05" db="EMBL/GenBank/DDBJ databases">
        <title>The complete genome of Truepera radiovictris DSM 17093.</title>
        <authorList>
            <consortium name="US DOE Joint Genome Institute (JGI-PGF)"/>
            <person name="Lucas S."/>
            <person name="Copeland A."/>
            <person name="Lapidus A."/>
            <person name="Glavina del Rio T."/>
            <person name="Dalin E."/>
            <person name="Tice H."/>
            <person name="Bruce D."/>
            <person name="Goodwin L."/>
            <person name="Pitluck S."/>
            <person name="Kyrpides N."/>
            <person name="Mavromatis K."/>
            <person name="Ovchinnikova G."/>
            <person name="Munk A.C."/>
            <person name="Detter J.C."/>
            <person name="Han C."/>
            <person name="Tapia R."/>
            <person name="Land M."/>
            <person name="Hauser L."/>
            <person name="Markowitz V."/>
            <person name="Cheng J.-F."/>
            <person name="Hugenholtz P."/>
            <person name="Woyke T."/>
            <person name="Wu D."/>
            <person name="Tindall B."/>
            <person name="Pomrenke H.G."/>
            <person name="Brambilla E."/>
            <person name="Klenk H.-P."/>
            <person name="Eisen J.A."/>
        </authorList>
    </citation>
    <scope>NUCLEOTIDE SEQUENCE [LARGE SCALE GENOMIC DNA]</scope>
    <source>
        <strain evidence="2">DSM 17093 / CIP 108686 / LMG 22925 / RQ-24</strain>
    </source>
</reference>
<protein>
    <recommendedName>
        <fullName evidence="3">Lipoprotein</fullName>
    </recommendedName>
</protein>
<dbReference type="KEGG" id="tra:Trad_1342"/>
<evidence type="ECO:0008006" key="3">
    <source>
        <dbReference type="Google" id="ProtNLM"/>
    </source>
</evidence>
<keyword evidence="2" id="KW-1185">Reference proteome</keyword>
<sequence>MTRSALWPLRALALCLGLGVGLSACTLTYLPPLREVRESTPRLELGPASSLRAVQEAGGTRLELVLELSRVPEPDWLAVQWFNPRNEEVAATSLWVVPRETERRNALPADVPVEPGLWRVVVSYQGRLVRQLSLEL</sequence>
<name>D7CWV6_TRURR</name>
<dbReference type="AlphaFoldDB" id="D7CWV6"/>
<gene>
    <name evidence="1" type="ordered locus">Trad_1342</name>
</gene>
<evidence type="ECO:0000313" key="2">
    <source>
        <dbReference type="Proteomes" id="UP000000379"/>
    </source>
</evidence>
<dbReference type="PROSITE" id="PS51257">
    <property type="entry name" value="PROKAR_LIPOPROTEIN"/>
    <property type="match status" value="1"/>
</dbReference>
<proteinExistence type="predicted"/>
<dbReference type="EMBL" id="CP002049">
    <property type="protein sequence ID" value="ADI14464.1"/>
    <property type="molecule type" value="Genomic_DNA"/>
</dbReference>
<dbReference type="Proteomes" id="UP000000379">
    <property type="component" value="Chromosome"/>
</dbReference>
<dbReference type="STRING" id="649638.Trad_1342"/>
<accession>D7CWV6</accession>
<reference evidence="1 2" key="2">
    <citation type="journal article" date="2011" name="Stand. Genomic Sci.">
        <title>Complete genome sequence of Truepera radiovictrix type strain (RQ-24).</title>
        <authorList>
            <person name="Ivanova N."/>
            <person name="Rohde C."/>
            <person name="Munk C."/>
            <person name="Nolan M."/>
            <person name="Lucas S."/>
            <person name="Del Rio T.G."/>
            <person name="Tice H."/>
            <person name="Deshpande S."/>
            <person name="Cheng J.F."/>
            <person name="Tapia R."/>
            <person name="Han C."/>
            <person name="Goodwin L."/>
            <person name="Pitluck S."/>
            <person name="Liolios K."/>
            <person name="Mavromatis K."/>
            <person name="Mikhailova N."/>
            <person name="Pati A."/>
            <person name="Chen A."/>
            <person name="Palaniappan K."/>
            <person name="Land M."/>
            <person name="Hauser L."/>
            <person name="Chang Y.J."/>
            <person name="Jeffries C.D."/>
            <person name="Brambilla E."/>
            <person name="Rohde M."/>
            <person name="Goker M."/>
            <person name="Tindall B.J."/>
            <person name="Woyke T."/>
            <person name="Bristow J."/>
            <person name="Eisen J.A."/>
            <person name="Markowitz V."/>
            <person name="Hugenholtz P."/>
            <person name="Kyrpides N.C."/>
            <person name="Klenk H.P."/>
            <person name="Lapidus A."/>
        </authorList>
    </citation>
    <scope>NUCLEOTIDE SEQUENCE [LARGE SCALE GENOMIC DNA]</scope>
    <source>
        <strain evidence="2">DSM 17093 / CIP 108686 / LMG 22925 / RQ-24</strain>
    </source>
</reference>
<evidence type="ECO:0000313" key="1">
    <source>
        <dbReference type="EMBL" id="ADI14464.1"/>
    </source>
</evidence>
<dbReference type="HOGENOM" id="CLU_1874543_0_0_0"/>
<organism evidence="1 2">
    <name type="scientific">Truepera radiovictrix (strain DSM 17093 / CIP 108686 / LMG 22925 / RQ-24)</name>
    <dbReference type="NCBI Taxonomy" id="649638"/>
    <lineage>
        <taxon>Bacteria</taxon>
        <taxon>Thermotogati</taxon>
        <taxon>Deinococcota</taxon>
        <taxon>Deinococci</taxon>
        <taxon>Trueperales</taxon>
        <taxon>Trueperaceae</taxon>
        <taxon>Truepera</taxon>
    </lineage>
</organism>
<dbReference type="OrthoDB" id="71372at2"/>